<evidence type="ECO:0000256" key="6">
    <source>
        <dbReference type="SAM" id="MobiDB-lite"/>
    </source>
</evidence>
<evidence type="ECO:0000256" key="3">
    <source>
        <dbReference type="ARBA" id="ARBA00022722"/>
    </source>
</evidence>
<keyword evidence="8" id="KW-1185">Reference proteome</keyword>
<protein>
    <submittedName>
        <fullName evidence="9">CCHC-type domain-containing protein</fullName>
    </submittedName>
</protein>
<dbReference type="PANTHER" id="PTHR37984:SF5">
    <property type="entry name" value="PROTEIN NYNRIN-LIKE"/>
    <property type="match status" value="1"/>
</dbReference>
<dbReference type="WBParaSite" id="Gr19_v10_g13720.t1">
    <property type="protein sequence ID" value="Gr19_v10_g13720.t1"/>
    <property type="gene ID" value="Gr19_v10_g13720"/>
</dbReference>
<dbReference type="GO" id="GO:0016779">
    <property type="term" value="F:nucleotidyltransferase activity"/>
    <property type="evidence" value="ECO:0007669"/>
    <property type="project" value="UniProtKB-KW"/>
</dbReference>
<sequence>MSLDHFISLAARAEATQRAAKRLTVRTESEDTTNRYGANRRSVYESPTQNFQIRNQRQPPVRESFQSPPNRMQLKCYNCNETGHFARDCRKVRAFEPNSQRPQAQLYRNSAVTGANKTPMGPPTPKNETNRPNFHQSSNFLKQNCLVVQKEEVPQANIRLGKIELKPEVDEFFRKSAEFDEEDREQQTIGKIMVVQVEILGQKTEAMLDGGAQISLISANYFYKLARQSNVNGDCRKIGKPCAHIVDVNGQRLECFGTLSLPVKRRGSGEEIPINFHITKAPIGFDLLFGTNSLNDLGFKLYDQVNKSMIKFEKTEIEKKEFLTVIYRTTVVPQTTKLVELEISRKFENTEIVAIPEKGSKIRVEPTVARVEKGKVIVPVTNFSTKAVTLEENEKVGVAEKAGRVEEVENFLSSPIVLVIQNEEGTQPNCDR</sequence>
<keyword evidence="3" id="KW-0540">Nuclease</keyword>
<dbReference type="PANTHER" id="PTHR37984">
    <property type="entry name" value="PROTEIN CBG26694"/>
    <property type="match status" value="1"/>
</dbReference>
<dbReference type="InterPro" id="IPR001878">
    <property type="entry name" value="Znf_CCHC"/>
</dbReference>
<dbReference type="AlphaFoldDB" id="A0A914H3R0"/>
<evidence type="ECO:0000256" key="2">
    <source>
        <dbReference type="ARBA" id="ARBA00022695"/>
    </source>
</evidence>
<dbReference type="GO" id="GO:0019899">
    <property type="term" value="F:enzyme binding"/>
    <property type="evidence" value="ECO:0007669"/>
    <property type="project" value="UniProtKB-ARBA"/>
</dbReference>
<organism evidence="8 9">
    <name type="scientific">Globodera rostochiensis</name>
    <name type="common">Golden nematode worm</name>
    <name type="synonym">Heterodera rostochiensis</name>
    <dbReference type="NCBI Taxonomy" id="31243"/>
    <lineage>
        <taxon>Eukaryota</taxon>
        <taxon>Metazoa</taxon>
        <taxon>Ecdysozoa</taxon>
        <taxon>Nematoda</taxon>
        <taxon>Chromadorea</taxon>
        <taxon>Rhabditida</taxon>
        <taxon>Tylenchina</taxon>
        <taxon>Tylenchomorpha</taxon>
        <taxon>Tylenchoidea</taxon>
        <taxon>Heteroderidae</taxon>
        <taxon>Heteroderinae</taxon>
        <taxon>Globodera</taxon>
    </lineage>
</organism>
<evidence type="ECO:0000313" key="8">
    <source>
        <dbReference type="Proteomes" id="UP000887572"/>
    </source>
</evidence>
<dbReference type="Gene3D" id="4.10.60.10">
    <property type="entry name" value="Zinc finger, CCHC-type"/>
    <property type="match status" value="1"/>
</dbReference>
<keyword evidence="5" id="KW-0479">Metal-binding</keyword>
<dbReference type="InterPro" id="IPR036875">
    <property type="entry name" value="Znf_CCHC_sf"/>
</dbReference>
<keyword evidence="5" id="KW-0863">Zinc-finger</keyword>
<dbReference type="Proteomes" id="UP000887572">
    <property type="component" value="Unplaced"/>
</dbReference>
<evidence type="ECO:0000256" key="1">
    <source>
        <dbReference type="ARBA" id="ARBA00022679"/>
    </source>
</evidence>
<dbReference type="CDD" id="cd00303">
    <property type="entry name" value="retropepsin_like"/>
    <property type="match status" value="1"/>
</dbReference>
<dbReference type="SUPFAM" id="SSF57756">
    <property type="entry name" value="Retrovirus zinc finger-like domains"/>
    <property type="match status" value="1"/>
</dbReference>
<dbReference type="GO" id="GO:0003676">
    <property type="term" value="F:nucleic acid binding"/>
    <property type="evidence" value="ECO:0007669"/>
    <property type="project" value="InterPro"/>
</dbReference>
<feature type="region of interest" description="Disordered" evidence="6">
    <location>
        <begin position="109"/>
        <end position="135"/>
    </location>
</feature>
<keyword evidence="1" id="KW-0808">Transferase</keyword>
<dbReference type="InterPro" id="IPR021109">
    <property type="entry name" value="Peptidase_aspartic_dom_sf"/>
</dbReference>
<reference evidence="9" key="1">
    <citation type="submission" date="2022-11" db="UniProtKB">
        <authorList>
            <consortium name="WormBaseParasite"/>
        </authorList>
    </citation>
    <scope>IDENTIFICATION</scope>
</reference>
<dbReference type="GO" id="GO:0004519">
    <property type="term" value="F:endonuclease activity"/>
    <property type="evidence" value="ECO:0007669"/>
    <property type="project" value="UniProtKB-KW"/>
</dbReference>
<dbReference type="SMART" id="SM00343">
    <property type="entry name" value="ZnF_C2HC"/>
    <property type="match status" value="1"/>
</dbReference>
<dbReference type="Gene3D" id="2.40.70.10">
    <property type="entry name" value="Acid Proteases"/>
    <property type="match status" value="1"/>
</dbReference>
<evidence type="ECO:0000256" key="4">
    <source>
        <dbReference type="ARBA" id="ARBA00022759"/>
    </source>
</evidence>
<evidence type="ECO:0000313" key="9">
    <source>
        <dbReference type="WBParaSite" id="Gr19_v10_g13720.t1"/>
    </source>
</evidence>
<keyword evidence="2" id="KW-0548">Nucleotidyltransferase</keyword>
<keyword evidence="4" id="KW-0378">Hydrolase</keyword>
<dbReference type="PROSITE" id="PS50158">
    <property type="entry name" value="ZF_CCHC"/>
    <property type="match status" value="1"/>
</dbReference>
<evidence type="ECO:0000256" key="5">
    <source>
        <dbReference type="PROSITE-ProRule" id="PRU00047"/>
    </source>
</evidence>
<feature type="compositionally biased region" description="Polar residues" evidence="6">
    <location>
        <begin position="126"/>
        <end position="135"/>
    </location>
</feature>
<evidence type="ECO:0000259" key="7">
    <source>
        <dbReference type="PROSITE" id="PS50158"/>
    </source>
</evidence>
<feature type="domain" description="CCHC-type" evidence="7">
    <location>
        <begin position="75"/>
        <end position="91"/>
    </location>
</feature>
<dbReference type="GO" id="GO:0008270">
    <property type="term" value="F:zinc ion binding"/>
    <property type="evidence" value="ECO:0007669"/>
    <property type="project" value="UniProtKB-KW"/>
</dbReference>
<keyword evidence="4" id="KW-0255">Endonuclease</keyword>
<name>A0A914H3R0_GLORO</name>
<dbReference type="Pfam" id="PF00098">
    <property type="entry name" value="zf-CCHC"/>
    <property type="match status" value="1"/>
</dbReference>
<keyword evidence="5" id="KW-0862">Zinc</keyword>
<dbReference type="InterPro" id="IPR050951">
    <property type="entry name" value="Retrovirus_Pol_polyprotein"/>
</dbReference>
<accession>A0A914H3R0</accession>
<dbReference type="SUPFAM" id="SSF50630">
    <property type="entry name" value="Acid proteases"/>
    <property type="match status" value="1"/>
</dbReference>
<proteinExistence type="predicted"/>